<feature type="compositionally biased region" description="Acidic residues" evidence="1">
    <location>
        <begin position="177"/>
        <end position="202"/>
    </location>
</feature>
<dbReference type="Proteomes" id="UP001235939">
    <property type="component" value="Chromosome 06"/>
</dbReference>
<proteinExistence type="predicted"/>
<reference evidence="2 3" key="1">
    <citation type="submission" date="2022-01" db="EMBL/GenBank/DDBJ databases">
        <title>A chromosomal length assembly of Cordylochernes scorpioides.</title>
        <authorList>
            <person name="Zeh D."/>
            <person name="Zeh J."/>
        </authorList>
    </citation>
    <scope>NUCLEOTIDE SEQUENCE [LARGE SCALE GENOMIC DNA]</scope>
    <source>
        <strain evidence="2">IN4F17</strain>
        <tissue evidence="2">Whole Body</tissue>
    </source>
</reference>
<sequence>MALNGEDLATTKKLLKSIISSSKARQAKLNRLSYTISRLPELSNTDDDVCNQVLGAKNDLIVNYLASLTSLMCVKVDRKPIGNNPVVEQIVENRVVFEQLKKHDRLLKSFVETNMKNIKTQETTNDTEKLNIGGFVLTGNKKSKKKKKSTKMDEDLEDEDEDRFVPFTSDIKKKMDDDSDEYTMDKEEDTDEDSNAEDSEDKDDSKKEGLFQPIKINPTTYQGDLKIPKEERKKQQLQKRSLQSSILMELQQEHSEGPLEIRENKDLLRHTSDKMAHERQRYEEDTFTRLQVSKKDKTQARKLATVNSAHTVTNFHGFMPYDDENLDDFAPPSKKRKFSKQKKGKKNFKRRKH</sequence>
<protein>
    <submittedName>
        <fullName evidence="2">NGDN</fullName>
    </submittedName>
</protein>
<keyword evidence="3" id="KW-1185">Reference proteome</keyword>
<feature type="compositionally biased region" description="Basic residues" evidence="1">
    <location>
        <begin position="333"/>
        <end position="353"/>
    </location>
</feature>
<evidence type="ECO:0000256" key="1">
    <source>
        <dbReference type="SAM" id="MobiDB-lite"/>
    </source>
</evidence>
<evidence type="ECO:0000313" key="3">
    <source>
        <dbReference type="Proteomes" id="UP001235939"/>
    </source>
</evidence>
<name>A0ABY6KJN6_9ARAC</name>
<feature type="region of interest" description="Disordered" evidence="1">
    <location>
        <begin position="320"/>
        <end position="353"/>
    </location>
</feature>
<organism evidence="2 3">
    <name type="scientific">Cordylochernes scorpioides</name>
    <dbReference type="NCBI Taxonomy" id="51811"/>
    <lineage>
        <taxon>Eukaryota</taxon>
        <taxon>Metazoa</taxon>
        <taxon>Ecdysozoa</taxon>
        <taxon>Arthropoda</taxon>
        <taxon>Chelicerata</taxon>
        <taxon>Arachnida</taxon>
        <taxon>Pseudoscorpiones</taxon>
        <taxon>Cheliferoidea</taxon>
        <taxon>Chernetidae</taxon>
        <taxon>Cordylochernes</taxon>
    </lineage>
</organism>
<gene>
    <name evidence="2" type="ORF">LAZ67_6000323</name>
</gene>
<accession>A0ABY6KJN6</accession>
<evidence type="ECO:0000313" key="2">
    <source>
        <dbReference type="EMBL" id="UYV68647.1"/>
    </source>
</evidence>
<dbReference type="PANTHER" id="PTHR13237:SF9">
    <property type="entry name" value="NEUROGUIDIN"/>
    <property type="match status" value="1"/>
</dbReference>
<dbReference type="PANTHER" id="PTHR13237">
    <property type="entry name" value="SOMETHING ABOUT SILENCING PROTEIN 10-RELATED"/>
    <property type="match status" value="1"/>
</dbReference>
<feature type="region of interest" description="Disordered" evidence="1">
    <location>
        <begin position="143"/>
        <end position="235"/>
    </location>
</feature>
<dbReference type="EMBL" id="CP092868">
    <property type="protein sequence ID" value="UYV68647.1"/>
    <property type="molecule type" value="Genomic_DNA"/>
</dbReference>